<organism evidence="2 3">
    <name type="scientific">Nematocida parisii (strain ERTm3)</name>
    <name type="common">Nematode killer fungus</name>
    <dbReference type="NCBI Taxonomy" id="935791"/>
    <lineage>
        <taxon>Eukaryota</taxon>
        <taxon>Fungi</taxon>
        <taxon>Fungi incertae sedis</taxon>
        <taxon>Microsporidia</taxon>
        <taxon>Nematocida</taxon>
    </lineage>
</organism>
<keyword evidence="1" id="KW-0472">Membrane</keyword>
<feature type="transmembrane region" description="Helical" evidence="1">
    <location>
        <begin position="53"/>
        <end position="74"/>
    </location>
</feature>
<name>I3EDJ4_NEMP3</name>
<keyword evidence="1" id="KW-0812">Transmembrane</keyword>
<evidence type="ECO:0000256" key="1">
    <source>
        <dbReference type="SAM" id="Phobius"/>
    </source>
</evidence>
<dbReference type="EMBL" id="GL870883">
    <property type="protein sequence ID" value="EIJ87291.1"/>
    <property type="molecule type" value="Genomic_DNA"/>
</dbReference>
<feature type="transmembrane region" description="Helical" evidence="1">
    <location>
        <begin position="21"/>
        <end position="41"/>
    </location>
</feature>
<proteinExistence type="predicted"/>
<dbReference type="Proteomes" id="UP000002872">
    <property type="component" value="Unassembled WGS sequence"/>
</dbReference>
<evidence type="ECO:0000313" key="3">
    <source>
        <dbReference type="Proteomes" id="UP000002872"/>
    </source>
</evidence>
<evidence type="ECO:0000313" key="2">
    <source>
        <dbReference type="EMBL" id="EIJ87291.1"/>
    </source>
</evidence>
<protein>
    <submittedName>
        <fullName evidence="2">Uncharacterized protein</fullName>
    </submittedName>
</protein>
<reference evidence="2" key="1">
    <citation type="submission" date="2011-01" db="EMBL/GenBank/DDBJ databases">
        <title>The Genome Sequence of Nematocida parisii strain ERTm3.</title>
        <authorList>
            <consortium name="The Broad Institute Genome Sequencing Platform"/>
            <consortium name="The Broad Institute Genome Sequencing Center for Infectious Disease"/>
            <person name="Cuomo C."/>
            <person name="Troemel E."/>
            <person name="Young S.K."/>
            <person name="Zeng Q."/>
            <person name="Gargeya S."/>
            <person name="Fitzgerald M."/>
            <person name="Haas B."/>
            <person name="Abouelleil A."/>
            <person name="Alvarado L."/>
            <person name="Arachchi H.M."/>
            <person name="Berlin A."/>
            <person name="Chapman S.B."/>
            <person name="Gearin G."/>
            <person name="Goldberg J."/>
            <person name="Griggs A."/>
            <person name="Gujja S."/>
            <person name="Hansen M."/>
            <person name="Heiman D."/>
            <person name="Howarth C."/>
            <person name="Larimer J."/>
            <person name="Lui A."/>
            <person name="MacDonald P.J.P."/>
            <person name="McCowen C."/>
            <person name="Montmayeur A."/>
            <person name="Murphy C."/>
            <person name="Neiman D."/>
            <person name="Pearson M."/>
            <person name="Priest M."/>
            <person name="Roberts A."/>
            <person name="Saif S."/>
            <person name="Shea T."/>
            <person name="Sisk P."/>
            <person name="Stolte C."/>
            <person name="Sykes S."/>
            <person name="Wortman J."/>
            <person name="Nusbaum C."/>
            <person name="Birren B."/>
        </authorList>
    </citation>
    <scope>NUCLEOTIDE SEQUENCE</scope>
    <source>
        <strain evidence="2">ERTm3</strain>
    </source>
</reference>
<sequence>MDVHGLNIFHLSNRIESIAPIKIQVVLGLGSGLFGAAYSGMFHFKENHLIKTVLTLFCVFILYIAYLFMLRLYVYRPLDIIIFLLAVHARALKSIIAATDAAKKIAQIKKATNAMSPQVKPKILEPKKTKKSLLRLILFPTKTTTPMPFDKIFEEFVFRLLVISNIHILYRLQSIDVYILVKGVLYASLSYITRYAEYKLTKTTPPGVINQDGYNIYAWFIYSLFITEMYTK</sequence>
<keyword evidence="3" id="KW-1185">Reference proteome</keyword>
<dbReference type="OrthoDB" id="2190514at2759"/>
<gene>
    <name evidence="2" type="ORF">NEQG_02414</name>
</gene>
<dbReference type="OMA" id="LFITEMY"/>
<keyword evidence="1" id="KW-1133">Transmembrane helix</keyword>
<dbReference type="InParanoid" id="I3EDJ4"/>
<dbReference type="HOGENOM" id="CLU_1195161_0_0_1"/>
<accession>I3EDJ4</accession>
<dbReference type="AlphaFoldDB" id="I3EDJ4"/>
<dbReference type="VEuPathDB" id="MicrosporidiaDB:NEQG_02414"/>